<evidence type="ECO:0000256" key="2">
    <source>
        <dbReference type="ARBA" id="ARBA00008661"/>
    </source>
</evidence>
<dbReference type="GO" id="GO:0016758">
    <property type="term" value="F:hexosyltransferase activity"/>
    <property type="evidence" value="ECO:0007669"/>
    <property type="project" value="InterPro"/>
</dbReference>
<comment type="caution">
    <text evidence="11">The sequence shown here is derived from an EMBL/GenBank/DDBJ whole genome shotgun (WGS) entry which is preliminary data.</text>
</comment>
<keyword evidence="7" id="KW-1133">Transmembrane helix</keyword>
<accession>A0A4U5MEH4</accession>
<reference evidence="11 12" key="1">
    <citation type="journal article" date="2015" name="Genome Biol.">
        <title>Comparative genomics of Steinernema reveals deeply conserved gene regulatory networks.</title>
        <authorList>
            <person name="Dillman A.R."/>
            <person name="Macchietto M."/>
            <person name="Porter C.F."/>
            <person name="Rogers A."/>
            <person name="Williams B."/>
            <person name="Antoshechkin I."/>
            <person name="Lee M.M."/>
            <person name="Goodwin Z."/>
            <person name="Lu X."/>
            <person name="Lewis E.E."/>
            <person name="Goodrich-Blair H."/>
            <person name="Stock S.P."/>
            <person name="Adams B.J."/>
            <person name="Sternberg P.W."/>
            <person name="Mortazavi A."/>
        </authorList>
    </citation>
    <scope>NUCLEOTIDE SEQUENCE [LARGE SCALE GENOMIC DNA]</scope>
    <source>
        <strain evidence="11 12">ALL</strain>
    </source>
</reference>
<dbReference type="InterPro" id="IPR002659">
    <property type="entry name" value="Glyco_trans_31"/>
</dbReference>
<keyword evidence="4" id="KW-0808">Transferase</keyword>
<sequence>MSAMRLFNPEPPRPCDENTDFLVTVISNSNETKQREDVRRTWASEANRNTTTKVVFIVARPKAGNYGREFWAEADKYDDIVMANFRDDYHNLSMKSYSALKYHLNYCPQARCLLKIDTDVVANLRGLENLCRRNGDSPLITGNGWTTGGWGTSFATTAASTTSRSSCTTPRTLRTSAVPATSSAAAASVRCS</sequence>
<dbReference type="EC" id="2.4.1.-" evidence="10"/>
<evidence type="ECO:0000256" key="10">
    <source>
        <dbReference type="RuleBase" id="RU363063"/>
    </source>
</evidence>
<evidence type="ECO:0000256" key="7">
    <source>
        <dbReference type="ARBA" id="ARBA00022989"/>
    </source>
</evidence>
<comment type="subcellular location">
    <subcellularLocation>
        <location evidence="1 10">Golgi apparatus membrane</location>
        <topology evidence="1 10">Single-pass type II membrane protein</topology>
    </subcellularLocation>
</comment>
<evidence type="ECO:0000256" key="3">
    <source>
        <dbReference type="ARBA" id="ARBA00022676"/>
    </source>
</evidence>
<keyword evidence="6" id="KW-0735">Signal-anchor</keyword>
<keyword evidence="8 10" id="KW-0333">Golgi apparatus</keyword>
<keyword evidence="9" id="KW-0472">Membrane</keyword>
<keyword evidence="3 10" id="KW-0328">Glycosyltransferase</keyword>
<evidence type="ECO:0000256" key="8">
    <source>
        <dbReference type="ARBA" id="ARBA00023034"/>
    </source>
</evidence>
<keyword evidence="5" id="KW-0812">Transmembrane</keyword>
<evidence type="ECO:0000256" key="5">
    <source>
        <dbReference type="ARBA" id="ARBA00022692"/>
    </source>
</evidence>
<dbReference type="EMBL" id="AZBU02000008">
    <property type="protein sequence ID" value="TKR67586.1"/>
    <property type="molecule type" value="Genomic_DNA"/>
</dbReference>
<evidence type="ECO:0000256" key="9">
    <source>
        <dbReference type="ARBA" id="ARBA00023136"/>
    </source>
</evidence>
<dbReference type="STRING" id="34508.A0A4U5MEH4"/>
<dbReference type="Pfam" id="PF01762">
    <property type="entry name" value="Galactosyl_T"/>
    <property type="match status" value="1"/>
</dbReference>
<proteinExistence type="inferred from homology"/>
<gene>
    <name evidence="11" type="ORF">L596_023717</name>
</gene>
<dbReference type="Gene3D" id="3.90.550.50">
    <property type="match status" value="1"/>
</dbReference>
<dbReference type="OrthoDB" id="5512589at2759"/>
<evidence type="ECO:0000256" key="4">
    <source>
        <dbReference type="ARBA" id="ARBA00022679"/>
    </source>
</evidence>
<dbReference type="PANTHER" id="PTHR11214">
    <property type="entry name" value="BETA-1,3-N-ACETYLGLUCOSAMINYLTRANSFERASE"/>
    <property type="match status" value="1"/>
</dbReference>
<dbReference type="GO" id="GO:0006493">
    <property type="term" value="P:protein O-linked glycosylation"/>
    <property type="evidence" value="ECO:0007669"/>
    <property type="project" value="TreeGrafter"/>
</dbReference>
<dbReference type="Proteomes" id="UP000298663">
    <property type="component" value="Unassembled WGS sequence"/>
</dbReference>
<evidence type="ECO:0000256" key="1">
    <source>
        <dbReference type="ARBA" id="ARBA00004323"/>
    </source>
</evidence>
<dbReference type="GO" id="GO:0000139">
    <property type="term" value="C:Golgi membrane"/>
    <property type="evidence" value="ECO:0007669"/>
    <property type="project" value="UniProtKB-SubCell"/>
</dbReference>
<comment type="similarity">
    <text evidence="2 10">Belongs to the glycosyltransferase 31 family.</text>
</comment>
<dbReference type="AlphaFoldDB" id="A0A4U5MEH4"/>
<evidence type="ECO:0000313" key="11">
    <source>
        <dbReference type="EMBL" id="TKR67586.1"/>
    </source>
</evidence>
<evidence type="ECO:0000256" key="6">
    <source>
        <dbReference type="ARBA" id="ARBA00022968"/>
    </source>
</evidence>
<organism evidence="11 12">
    <name type="scientific">Steinernema carpocapsae</name>
    <name type="common">Entomopathogenic nematode</name>
    <dbReference type="NCBI Taxonomy" id="34508"/>
    <lineage>
        <taxon>Eukaryota</taxon>
        <taxon>Metazoa</taxon>
        <taxon>Ecdysozoa</taxon>
        <taxon>Nematoda</taxon>
        <taxon>Chromadorea</taxon>
        <taxon>Rhabditida</taxon>
        <taxon>Tylenchina</taxon>
        <taxon>Panagrolaimomorpha</taxon>
        <taxon>Strongyloidoidea</taxon>
        <taxon>Steinernematidae</taxon>
        <taxon>Steinernema</taxon>
    </lineage>
</organism>
<evidence type="ECO:0000313" key="12">
    <source>
        <dbReference type="Proteomes" id="UP000298663"/>
    </source>
</evidence>
<keyword evidence="12" id="KW-1185">Reference proteome</keyword>
<reference evidence="11 12" key="2">
    <citation type="journal article" date="2019" name="G3 (Bethesda)">
        <title>Hybrid Assembly of the Genome of the Entomopathogenic Nematode Steinernema carpocapsae Identifies the X-Chromosome.</title>
        <authorList>
            <person name="Serra L."/>
            <person name="Macchietto M."/>
            <person name="Macias-Munoz A."/>
            <person name="McGill C.J."/>
            <person name="Rodriguez I.M."/>
            <person name="Rodriguez B."/>
            <person name="Murad R."/>
            <person name="Mortazavi A."/>
        </authorList>
    </citation>
    <scope>NUCLEOTIDE SEQUENCE [LARGE SCALE GENOMIC DNA]</scope>
    <source>
        <strain evidence="11 12">ALL</strain>
    </source>
</reference>
<dbReference type="PANTHER" id="PTHR11214:SF314">
    <property type="entry name" value="HEXOSYLTRANSFERASE"/>
    <property type="match status" value="1"/>
</dbReference>
<protein>
    <recommendedName>
        <fullName evidence="10">Hexosyltransferase</fullName>
        <ecNumber evidence="10">2.4.1.-</ecNumber>
    </recommendedName>
</protein>
<name>A0A4U5MEH4_STECR</name>